<evidence type="ECO:0000313" key="3">
    <source>
        <dbReference type="EMBL" id="KAJ3561245.1"/>
    </source>
</evidence>
<protein>
    <submittedName>
        <fullName evidence="3">Uncharacterized protein</fullName>
    </submittedName>
</protein>
<feature type="compositionally biased region" description="Polar residues" evidence="1">
    <location>
        <begin position="107"/>
        <end position="117"/>
    </location>
</feature>
<reference evidence="3" key="1">
    <citation type="submission" date="2022-07" db="EMBL/GenBank/DDBJ databases">
        <title>Genome Sequence of Leucocoprinus birnbaumii.</title>
        <authorList>
            <person name="Buettner E."/>
        </authorList>
    </citation>
    <scope>NUCLEOTIDE SEQUENCE</scope>
    <source>
        <strain evidence="3">VT141</strain>
    </source>
</reference>
<accession>A0AAD5VIT4</accession>
<feature type="region of interest" description="Disordered" evidence="1">
    <location>
        <begin position="199"/>
        <end position="272"/>
    </location>
</feature>
<proteinExistence type="predicted"/>
<feature type="compositionally biased region" description="Low complexity" evidence="1">
    <location>
        <begin position="204"/>
        <end position="221"/>
    </location>
</feature>
<keyword evidence="2" id="KW-0812">Transmembrane</keyword>
<gene>
    <name evidence="3" type="ORF">NP233_g10310</name>
</gene>
<dbReference type="EMBL" id="JANIEX010001033">
    <property type="protein sequence ID" value="KAJ3561245.1"/>
    <property type="molecule type" value="Genomic_DNA"/>
</dbReference>
<sequence>MTESRALKPRDVPKLAGSAAGFIALIVILCLIIIISLIAILILLREDTGSDEEKNQRPKFSTYVTPLEDEAGSQASSWIHRTYQRLPFLRTGSTDRVPSIKFPRPSNLGQHPLSSSSHDPHGESRDEVYLDVPQPRYLNRNPQPERLGLNIPTASTVPSVRRLSTTTTSMSSVRFETSGIREIYPYERDRWAPSPTATLPNIHTQMSSPTSTPASSPMTSPRRLRALSQEISSINLPASVREEDSVQNSVTSTSPSPAPPTFEGGTKFLESL</sequence>
<dbReference type="AlphaFoldDB" id="A0AAD5VIT4"/>
<organism evidence="3 4">
    <name type="scientific">Leucocoprinus birnbaumii</name>
    <dbReference type="NCBI Taxonomy" id="56174"/>
    <lineage>
        <taxon>Eukaryota</taxon>
        <taxon>Fungi</taxon>
        <taxon>Dikarya</taxon>
        <taxon>Basidiomycota</taxon>
        <taxon>Agaricomycotina</taxon>
        <taxon>Agaricomycetes</taxon>
        <taxon>Agaricomycetidae</taxon>
        <taxon>Agaricales</taxon>
        <taxon>Agaricineae</taxon>
        <taxon>Agaricaceae</taxon>
        <taxon>Leucocoprinus</taxon>
    </lineage>
</organism>
<feature type="transmembrane region" description="Helical" evidence="2">
    <location>
        <begin position="20"/>
        <end position="44"/>
    </location>
</feature>
<feature type="region of interest" description="Disordered" evidence="1">
    <location>
        <begin position="94"/>
        <end position="126"/>
    </location>
</feature>
<evidence type="ECO:0000256" key="2">
    <source>
        <dbReference type="SAM" id="Phobius"/>
    </source>
</evidence>
<keyword evidence="4" id="KW-1185">Reference proteome</keyword>
<evidence type="ECO:0000313" key="4">
    <source>
        <dbReference type="Proteomes" id="UP001213000"/>
    </source>
</evidence>
<name>A0AAD5VIT4_9AGAR</name>
<keyword evidence="2" id="KW-0472">Membrane</keyword>
<evidence type="ECO:0000256" key="1">
    <source>
        <dbReference type="SAM" id="MobiDB-lite"/>
    </source>
</evidence>
<keyword evidence="2" id="KW-1133">Transmembrane helix</keyword>
<dbReference type="Proteomes" id="UP001213000">
    <property type="component" value="Unassembled WGS sequence"/>
</dbReference>
<comment type="caution">
    <text evidence="3">The sequence shown here is derived from an EMBL/GenBank/DDBJ whole genome shotgun (WGS) entry which is preliminary data.</text>
</comment>